<proteinExistence type="predicted"/>
<evidence type="ECO:0000259" key="2">
    <source>
        <dbReference type="Pfam" id="PF02272"/>
    </source>
</evidence>
<evidence type="ECO:0000313" key="4">
    <source>
        <dbReference type="Proteomes" id="UP000229054"/>
    </source>
</evidence>
<dbReference type="InterPro" id="IPR051673">
    <property type="entry name" value="SSDNA_exonuclease_RecJ"/>
</dbReference>
<dbReference type="Pfam" id="PF01368">
    <property type="entry name" value="DHH"/>
    <property type="match status" value="1"/>
</dbReference>
<dbReference type="SUPFAM" id="SSF64182">
    <property type="entry name" value="DHH phosphoesterases"/>
    <property type="match status" value="1"/>
</dbReference>
<dbReference type="GO" id="GO:0003676">
    <property type="term" value="F:nucleic acid binding"/>
    <property type="evidence" value="ECO:0007669"/>
    <property type="project" value="InterPro"/>
</dbReference>
<feature type="domain" description="DDH" evidence="1">
    <location>
        <begin position="23"/>
        <end position="173"/>
    </location>
</feature>
<evidence type="ECO:0000313" key="3">
    <source>
        <dbReference type="EMBL" id="PIP22328.1"/>
    </source>
</evidence>
<feature type="domain" description="DHHA1" evidence="2">
    <location>
        <begin position="294"/>
        <end position="372"/>
    </location>
</feature>
<dbReference type="PANTHER" id="PTHR30255:SF2">
    <property type="entry name" value="SINGLE-STRANDED-DNA-SPECIFIC EXONUCLEASE RECJ"/>
    <property type="match status" value="1"/>
</dbReference>
<dbReference type="InterPro" id="IPR003156">
    <property type="entry name" value="DHHA1_dom"/>
</dbReference>
<evidence type="ECO:0008006" key="5">
    <source>
        <dbReference type="Google" id="ProtNLM"/>
    </source>
</evidence>
<evidence type="ECO:0000259" key="1">
    <source>
        <dbReference type="Pfam" id="PF01368"/>
    </source>
</evidence>
<dbReference type="AlphaFoldDB" id="A0A2G9YSX4"/>
<dbReference type="InterPro" id="IPR038763">
    <property type="entry name" value="DHH_sf"/>
</dbReference>
<name>A0A2G9YSX4_9BACT</name>
<reference evidence="3 4" key="1">
    <citation type="submission" date="2017-09" db="EMBL/GenBank/DDBJ databases">
        <title>Depth-based differentiation of microbial function through sediment-hosted aquifers and enrichment of novel symbionts in the deep terrestrial subsurface.</title>
        <authorList>
            <person name="Probst A.J."/>
            <person name="Ladd B."/>
            <person name="Jarett J.K."/>
            <person name="Geller-Mcgrath D.E."/>
            <person name="Sieber C.M."/>
            <person name="Emerson J.B."/>
            <person name="Anantharaman K."/>
            <person name="Thomas B.C."/>
            <person name="Malmstrom R."/>
            <person name="Stieglmeier M."/>
            <person name="Klingl A."/>
            <person name="Woyke T."/>
            <person name="Ryan C.M."/>
            <person name="Banfield J.F."/>
        </authorList>
    </citation>
    <scope>NUCLEOTIDE SEQUENCE [LARGE SCALE GENOMIC DNA]</scope>
    <source>
        <strain evidence="3">CG23_combo_of_CG06-09_8_20_14_all_39_25</strain>
    </source>
</reference>
<dbReference type="Proteomes" id="UP000229054">
    <property type="component" value="Unassembled WGS sequence"/>
</dbReference>
<sequence>MPEIKNLKKVASRILKAIKNKERIVLYGDADLDGVTAVILVKESIKNLSGEVAAIYFPDREAEGYGISETGLNYLKTFSPALLIALDCGIGNFKEAKIAKSLGFEVIIIDHHQVLDELPKASIIVDPKQKGDKYAFKELAAAGIAFKLALLLLKNKLTRSLKQSLLELAALATVADMMPREEENKEIIEQGLVSLEDSWRPGLKAFFESEPIKNIDGLNYKISKIISVLNIRDVENRLPASFRLLTTPFLEEAQAIIKKLLEKSEVRRERIKLIVQEVDQRLAKKAESIIFEGDSTWEFSLISPVASIICQKYQRPVFIFKVLEKESQGTVRVPKGIDSVALMKKCSKYPLTYGGHALASGFRIKNENLEKFKGCLMKNSR</sequence>
<dbReference type="Gene3D" id="3.10.310.30">
    <property type="match status" value="1"/>
</dbReference>
<dbReference type="EMBL" id="PCRN01000049">
    <property type="protein sequence ID" value="PIP22328.1"/>
    <property type="molecule type" value="Genomic_DNA"/>
</dbReference>
<comment type="caution">
    <text evidence="3">The sequence shown here is derived from an EMBL/GenBank/DDBJ whole genome shotgun (WGS) entry which is preliminary data.</text>
</comment>
<dbReference type="GO" id="GO:0004527">
    <property type="term" value="F:exonuclease activity"/>
    <property type="evidence" value="ECO:0007669"/>
    <property type="project" value="UniProtKB-KW"/>
</dbReference>
<gene>
    <name evidence="3" type="ORF">COX38_01240</name>
</gene>
<dbReference type="Gene3D" id="3.90.1640.30">
    <property type="match status" value="1"/>
</dbReference>
<dbReference type="PANTHER" id="PTHR30255">
    <property type="entry name" value="SINGLE-STRANDED-DNA-SPECIFIC EXONUCLEASE RECJ"/>
    <property type="match status" value="1"/>
</dbReference>
<protein>
    <recommendedName>
        <fullName evidence="5">Single-stranded-DNA-specific exonuclease RecJ</fullName>
    </recommendedName>
</protein>
<accession>A0A2G9YSX4</accession>
<dbReference type="InterPro" id="IPR001667">
    <property type="entry name" value="DDH_dom"/>
</dbReference>
<dbReference type="Pfam" id="PF02272">
    <property type="entry name" value="DHHA1"/>
    <property type="match status" value="1"/>
</dbReference>
<organism evidence="3 4">
    <name type="scientific">Candidatus Nealsonbacteria bacterium CG23_combo_of_CG06-09_8_20_14_all_39_25</name>
    <dbReference type="NCBI Taxonomy" id="1974723"/>
    <lineage>
        <taxon>Bacteria</taxon>
        <taxon>Candidatus Nealsoniibacteriota</taxon>
    </lineage>
</organism>